<protein>
    <recommendedName>
        <fullName evidence="2">STAS domain-containing protein</fullName>
    </recommendedName>
</protein>
<dbReference type="InterPro" id="IPR036513">
    <property type="entry name" value="STAS_dom_sf"/>
</dbReference>
<comment type="caution">
    <text evidence="3">The sequence shown here is derived from an EMBL/GenBank/DDBJ whole genome shotgun (WGS) entry which is preliminary data.</text>
</comment>
<evidence type="ECO:0000313" key="4">
    <source>
        <dbReference type="Proteomes" id="UP000321181"/>
    </source>
</evidence>
<feature type="domain" description="STAS" evidence="2">
    <location>
        <begin position="43"/>
        <end position="117"/>
    </location>
</feature>
<accession>A0A512DBZ5</accession>
<keyword evidence="4" id="KW-1185">Reference proteome</keyword>
<evidence type="ECO:0000313" key="3">
    <source>
        <dbReference type="EMBL" id="GEO33975.1"/>
    </source>
</evidence>
<dbReference type="AlphaFoldDB" id="A0A512DBZ5"/>
<sequence length="167" mass="18015">MASVPVDRDQESAMNQGLDGQRLAWPPDEAWAAVVIQRDGPRLILRVRGEADVHTRDGLRADLMSGLDEGVREVLVDVSELTFCDLAGSDVLHDFVEEVTARAVPVQVSGMSPLLAIIYSAFPPPRPAGTQHGRQVRWTGPAGHDSFRGGPLLELSGDTGIPDVSRE</sequence>
<organism evidence="3 4">
    <name type="scientific">Cellulomonas aerilata</name>
    <dbReference type="NCBI Taxonomy" id="515326"/>
    <lineage>
        <taxon>Bacteria</taxon>
        <taxon>Bacillati</taxon>
        <taxon>Actinomycetota</taxon>
        <taxon>Actinomycetes</taxon>
        <taxon>Micrococcales</taxon>
        <taxon>Cellulomonadaceae</taxon>
        <taxon>Cellulomonas</taxon>
    </lineage>
</organism>
<dbReference type="PROSITE" id="PS50801">
    <property type="entry name" value="STAS"/>
    <property type="match status" value="1"/>
</dbReference>
<dbReference type="CDD" id="cd07043">
    <property type="entry name" value="STAS_anti-anti-sigma_factors"/>
    <property type="match status" value="1"/>
</dbReference>
<evidence type="ECO:0000259" key="2">
    <source>
        <dbReference type="PROSITE" id="PS50801"/>
    </source>
</evidence>
<feature type="region of interest" description="Disordered" evidence="1">
    <location>
        <begin position="1"/>
        <end position="21"/>
    </location>
</feature>
<dbReference type="Gene3D" id="3.30.750.24">
    <property type="entry name" value="STAS domain"/>
    <property type="match status" value="1"/>
</dbReference>
<feature type="compositionally biased region" description="Basic and acidic residues" evidence="1">
    <location>
        <begin position="1"/>
        <end position="11"/>
    </location>
</feature>
<dbReference type="Proteomes" id="UP000321181">
    <property type="component" value="Unassembled WGS sequence"/>
</dbReference>
<proteinExistence type="predicted"/>
<evidence type="ECO:0000256" key="1">
    <source>
        <dbReference type="SAM" id="MobiDB-lite"/>
    </source>
</evidence>
<feature type="region of interest" description="Disordered" evidence="1">
    <location>
        <begin position="128"/>
        <end position="167"/>
    </location>
</feature>
<dbReference type="InterPro" id="IPR002645">
    <property type="entry name" value="STAS_dom"/>
</dbReference>
<dbReference type="SUPFAM" id="SSF52091">
    <property type="entry name" value="SpoIIaa-like"/>
    <property type="match status" value="1"/>
</dbReference>
<name>A0A512DBZ5_9CELL</name>
<dbReference type="EMBL" id="BJYY01000013">
    <property type="protein sequence ID" value="GEO33975.1"/>
    <property type="molecule type" value="Genomic_DNA"/>
</dbReference>
<reference evidence="3 4" key="1">
    <citation type="submission" date="2019-07" db="EMBL/GenBank/DDBJ databases">
        <title>Whole genome shotgun sequence of Cellulomonas aerilata NBRC 106308.</title>
        <authorList>
            <person name="Hosoyama A."/>
            <person name="Uohara A."/>
            <person name="Ohji S."/>
            <person name="Ichikawa N."/>
        </authorList>
    </citation>
    <scope>NUCLEOTIDE SEQUENCE [LARGE SCALE GENOMIC DNA]</scope>
    <source>
        <strain evidence="3 4">NBRC 106308</strain>
    </source>
</reference>
<dbReference type="Pfam" id="PF01740">
    <property type="entry name" value="STAS"/>
    <property type="match status" value="1"/>
</dbReference>
<gene>
    <name evidence="3" type="ORF">CAE01nite_17000</name>
</gene>